<sequence>MKRLYEIPLERSSNRVMEIRWRYVQSIMDLEACAAPCVFVYVDEAGFNLSRVRRHGRNTIGKRATVNVPDQRGGNKCSLDIIAQPF</sequence>
<dbReference type="Proteomes" id="UP001152622">
    <property type="component" value="Chromosome 12"/>
</dbReference>
<comment type="caution">
    <text evidence="1">The sequence shown here is derived from an EMBL/GenBank/DDBJ whole genome shotgun (WGS) entry which is preliminary data.</text>
</comment>
<accession>A0A9Q1EV84</accession>
<gene>
    <name evidence="1" type="ORF">SKAU_G00298100</name>
</gene>
<protein>
    <submittedName>
        <fullName evidence="1">Uncharacterized protein</fullName>
    </submittedName>
</protein>
<evidence type="ECO:0000313" key="2">
    <source>
        <dbReference type="Proteomes" id="UP001152622"/>
    </source>
</evidence>
<reference evidence="1" key="1">
    <citation type="journal article" date="2023" name="Science">
        <title>Genome structures resolve the early diversification of teleost fishes.</title>
        <authorList>
            <person name="Parey E."/>
            <person name="Louis A."/>
            <person name="Montfort J."/>
            <person name="Bouchez O."/>
            <person name="Roques C."/>
            <person name="Iampietro C."/>
            <person name="Lluch J."/>
            <person name="Castinel A."/>
            <person name="Donnadieu C."/>
            <person name="Desvignes T."/>
            <person name="Floi Bucao C."/>
            <person name="Jouanno E."/>
            <person name="Wen M."/>
            <person name="Mejri S."/>
            <person name="Dirks R."/>
            <person name="Jansen H."/>
            <person name="Henkel C."/>
            <person name="Chen W.J."/>
            <person name="Zahm M."/>
            <person name="Cabau C."/>
            <person name="Klopp C."/>
            <person name="Thompson A.W."/>
            <person name="Robinson-Rechavi M."/>
            <person name="Braasch I."/>
            <person name="Lecointre G."/>
            <person name="Bobe J."/>
            <person name="Postlethwait J.H."/>
            <person name="Berthelot C."/>
            <person name="Roest Crollius H."/>
            <person name="Guiguen Y."/>
        </authorList>
    </citation>
    <scope>NUCLEOTIDE SEQUENCE</scope>
    <source>
        <strain evidence="1">WJC10195</strain>
    </source>
</reference>
<dbReference type="AlphaFoldDB" id="A0A9Q1EV84"/>
<proteinExistence type="predicted"/>
<keyword evidence="2" id="KW-1185">Reference proteome</keyword>
<evidence type="ECO:0000313" key="1">
    <source>
        <dbReference type="EMBL" id="KAJ8345617.1"/>
    </source>
</evidence>
<organism evidence="1 2">
    <name type="scientific">Synaphobranchus kaupii</name>
    <name type="common">Kaup's arrowtooth eel</name>
    <dbReference type="NCBI Taxonomy" id="118154"/>
    <lineage>
        <taxon>Eukaryota</taxon>
        <taxon>Metazoa</taxon>
        <taxon>Chordata</taxon>
        <taxon>Craniata</taxon>
        <taxon>Vertebrata</taxon>
        <taxon>Euteleostomi</taxon>
        <taxon>Actinopterygii</taxon>
        <taxon>Neopterygii</taxon>
        <taxon>Teleostei</taxon>
        <taxon>Anguilliformes</taxon>
        <taxon>Synaphobranchidae</taxon>
        <taxon>Synaphobranchus</taxon>
    </lineage>
</organism>
<name>A0A9Q1EV84_SYNKA</name>
<dbReference type="EMBL" id="JAINUF010000012">
    <property type="protein sequence ID" value="KAJ8345617.1"/>
    <property type="molecule type" value="Genomic_DNA"/>
</dbReference>
<dbReference type="OrthoDB" id="8939043at2759"/>